<gene>
    <name evidence="1" type="ORF">QQF64_013542</name>
</gene>
<dbReference type="EMBL" id="JAYMGO010000019">
    <property type="protein sequence ID" value="KAL1255481.1"/>
    <property type="molecule type" value="Genomic_DNA"/>
</dbReference>
<name>A0ABR3LTQ9_9TELE</name>
<protein>
    <submittedName>
        <fullName evidence="1">Uncharacterized protein</fullName>
    </submittedName>
</protein>
<evidence type="ECO:0000313" key="1">
    <source>
        <dbReference type="EMBL" id="KAL1255481.1"/>
    </source>
</evidence>
<organism evidence="1 2">
    <name type="scientific">Cirrhinus molitorella</name>
    <name type="common">mud carp</name>
    <dbReference type="NCBI Taxonomy" id="172907"/>
    <lineage>
        <taxon>Eukaryota</taxon>
        <taxon>Metazoa</taxon>
        <taxon>Chordata</taxon>
        <taxon>Craniata</taxon>
        <taxon>Vertebrata</taxon>
        <taxon>Euteleostomi</taxon>
        <taxon>Actinopterygii</taxon>
        <taxon>Neopterygii</taxon>
        <taxon>Teleostei</taxon>
        <taxon>Ostariophysi</taxon>
        <taxon>Cypriniformes</taxon>
        <taxon>Cyprinidae</taxon>
        <taxon>Labeoninae</taxon>
        <taxon>Labeonini</taxon>
        <taxon>Cirrhinus</taxon>
    </lineage>
</organism>
<reference evidence="1 2" key="1">
    <citation type="submission" date="2023-09" db="EMBL/GenBank/DDBJ databases">
        <authorList>
            <person name="Wang M."/>
        </authorList>
    </citation>
    <scope>NUCLEOTIDE SEQUENCE [LARGE SCALE GENOMIC DNA]</scope>
    <source>
        <strain evidence="1">GT-2023</strain>
        <tissue evidence="1">Liver</tissue>
    </source>
</reference>
<evidence type="ECO:0000313" key="2">
    <source>
        <dbReference type="Proteomes" id="UP001558613"/>
    </source>
</evidence>
<sequence>MRCVAIRGLPVLLGDDPTKFFKACFFQMMETHINMCEDVALQPLSFCLHPSSMGIILKGNVVMDNLDNIPQATVFCLA</sequence>
<dbReference type="Proteomes" id="UP001558613">
    <property type="component" value="Unassembled WGS sequence"/>
</dbReference>
<keyword evidence="2" id="KW-1185">Reference proteome</keyword>
<proteinExistence type="predicted"/>
<accession>A0ABR3LTQ9</accession>
<comment type="caution">
    <text evidence="1">The sequence shown here is derived from an EMBL/GenBank/DDBJ whole genome shotgun (WGS) entry which is preliminary data.</text>
</comment>